<organism evidence="3 4">
    <name type="scientific">Alkalimonas collagenimarina</name>
    <dbReference type="NCBI Taxonomy" id="400390"/>
    <lineage>
        <taxon>Bacteria</taxon>
        <taxon>Pseudomonadati</taxon>
        <taxon>Pseudomonadota</taxon>
        <taxon>Gammaproteobacteria</taxon>
        <taxon>Alkalimonas</taxon>
    </lineage>
</organism>
<evidence type="ECO:0000313" key="3">
    <source>
        <dbReference type="EMBL" id="MDP4535300.1"/>
    </source>
</evidence>
<dbReference type="RefSeq" id="WP_305892567.1">
    <property type="nucleotide sequence ID" value="NZ_JAUZVZ010000004.1"/>
</dbReference>
<dbReference type="PANTHER" id="PTHR43639">
    <property type="entry name" value="OXIDOREDUCTASE, SHORT-CHAIN DEHYDROGENASE/REDUCTASE FAMILY (AFU_ORTHOLOGUE AFUA_5G02870)"/>
    <property type="match status" value="1"/>
</dbReference>
<dbReference type="Pfam" id="PF13561">
    <property type="entry name" value="adh_short_C2"/>
    <property type="match status" value="1"/>
</dbReference>
<gene>
    <name evidence="3" type="ORF">Q3O60_03740</name>
</gene>
<keyword evidence="2 3" id="KW-0560">Oxidoreductase</keyword>
<comment type="similarity">
    <text evidence="1">Belongs to the short-chain dehydrogenases/reductases (SDR) family.</text>
</comment>
<name>A0ABT9GX92_9GAMM</name>
<evidence type="ECO:0000313" key="4">
    <source>
        <dbReference type="Proteomes" id="UP001231616"/>
    </source>
</evidence>
<dbReference type="PROSITE" id="PS00061">
    <property type="entry name" value="ADH_SHORT"/>
    <property type="match status" value="1"/>
</dbReference>
<protein>
    <submittedName>
        <fullName evidence="3">Pteridine reductase</fullName>
        <ecNumber evidence="3">1.5.1.33</ecNumber>
    </submittedName>
</protein>
<dbReference type="EC" id="1.5.1.33" evidence="3"/>
<reference evidence="3 4" key="1">
    <citation type="submission" date="2023-08" db="EMBL/GenBank/DDBJ databases">
        <authorList>
            <person name="Joshi A."/>
            <person name="Thite S."/>
        </authorList>
    </citation>
    <scope>NUCLEOTIDE SEQUENCE [LARGE SCALE GENOMIC DNA]</scope>
    <source>
        <strain evidence="3 4">AC40</strain>
    </source>
</reference>
<dbReference type="Gene3D" id="3.40.50.720">
    <property type="entry name" value="NAD(P)-binding Rossmann-like Domain"/>
    <property type="match status" value="1"/>
</dbReference>
<dbReference type="PRINTS" id="PR00080">
    <property type="entry name" value="SDRFAMILY"/>
</dbReference>
<evidence type="ECO:0000256" key="1">
    <source>
        <dbReference type="ARBA" id="ARBA00006484"/>
    </source>
</evidence>
<dbReference type="InterPro" id="IPR020904">
    <property type="entry name" value="Sc_DH/Rdtase_CS"/>
</dbReference>
<accession>A0ABT9GX92</accession>
<dbReference type="InterPro" id="IPR002347">
    <property type="entry name" value="SDR_fam"/>
</dbReference>
<keyword evidence="4" id="KW-1185">Reference proteome</keyword>
<proteinExistence type="inferred from homology"/>
<dbReference type="PRINTS" id="PR00081">
    <property type="entry name" value="GDHRDH"/>
</dbReference>
<dbReference type="InterPro" id="IPR036291">
    <property type="entry name" value="NAD(P)-bd_dom_sf"/>
</dbReference>
<dbReference type="EMBL" id="JAUZVZ010000004">
    <property type="protein sequence ID" value="MDP4535300.1"/>
    <property type="molecule type" value="Genomic_DNA"/>
</dbReference>
<dbReference type="PANTHER" id="PTHR43639:SF1">
    <property type="entry name" value="SHORT-CHAIN DEHYDROGENASE_REDUCTASE FAMILY PROTEIN"/>
    <property type="match status" value="1"/>
</dbReference>
<dbReference type="NCBIfam" id="NF006598">
    <property type="entry name" value="PRK09135.1"/>
    <property type="match status" value="1"/>
</dbReference>
<comment type="caution">
    <text evidence="3">The sequence shown here is derived from an EMBL/GenBank/DDBJ whole genome shotgun (WGS) entry which is preliminary data.</text>
</comment>
<dbReference type="SUPFAM" id="SSF51735">
    <property type="entry name" value="NAD(P)-binding Rossmann-fold domains"/>
    <property type="match status" value="1"/>
</dbReference>
<evidence type="ECO:0000256" key="2">
    <source>
        <dbReference type="ARBA" id="ARBA00023002"/>
    </source>
</evidence>
<dbReference type="GO" id="GO:0047040">
    <property type="term" value="F:pteridine reductase activity"/>
    <property type="evidence" value="ECO:0007669"/>
    <property type="project" value="UniProtKB-EC"/>
</dbReference>
<sequence>MTSASSPASPAPVALVTGSAKRLGCAVLKRLHQHGYRVIIHCNRSKEDAEQLANALNQQRAKSAAVISGDLTDNNTLERLAAEALQCFKRLDVLINNASSFYPTAIGTATFDDWEQLMGSNAKAPFFLSQALAPALAEQNGCIINMVDIHAERPLQEHAIYCMAKSALLMLTKSLARELAPTIRVNGIAPGAILWPSNEIAEADKAMILRQIPLERLGTPDDIADTAVFLIQSNYVNGQIIAVDGGRSLGASKKA</sequence>
<dbReference type="Proteomes" id="UP001231616">
    <property type="component" value="Unassembled WGS sequence"/>
</dbReference>